<feature type="compositionally biased region" description="Acidic residues" evidence="1">
    <location>
        <begin position="120"/>
        <end position="143"/>
    </location>
</feature>
<comment type="caution">
    <text evidence="2">The sequence shown here is derived from an EMBL/GenBank/DDBJ whole genome shotgun (WGS) entry which is preliminary data.</text>
</comment>
<keyword evidence="3" id="KW-1185">Reference proteome</keyword>
<feature type="region of interest" description="Disordered" evidence="1">
    <location>
        <begin position="120"/>
        <end position="153"/>
    </location>
</feature>
<dbReference type="AlphaFoldDB" id="A0AAV0TB19"/>
<dbReference type="Proteomes" id="UP001162029">
    <property type="component" value="Unassembled WGS sequence"/>
</dbReference>
<evidence type="ECO:0008006" key="4">
    <source>
        <dbReference type="Google" id="ProtNLM"/>
    </source>
</evidence>
<evidence type="ECO:0000313" key="3">
    <source>
        <dbReference type="Proteomes" id="UP001162029"/>
    </source>
</evidence>
<protein>
    <recommendedName>
        <fullName evidence="4">CUE domain-containing protein</fullName>
    </recommendedName>
</protein>
<organism evidence="2 3">
    <name type="scientific">Peronospora destructor</name>
    <dbReference type="NCBI Taxonomy" id="86335"/>
    <lineage>
        <taxon>Eukaryota</taxon>
        <taxon>Sar</taxon>
        <taxon>Stramenopiles</taxon>
        <taxon>Oomycota</taxon>
        <taxon>Peronosporomycetes</taxon>
        <taxon>Peronosporales</taxon>
        <taxon>Peronosporaceae</taxon>
        <taxon>Peronospora</taxon>
    </lineage>
</organism>
<sequence length="506" mass="56730">MESLCSMFSSVPTEALVRVLEFCGQSVAVASAWLLENDWRDLMDEEERNYFAAPRSNVVPSVSSLIATTNEAALAAPSGFQPNRTMVVSTEVHDVENNRQESHIHYTRRGMLDYQVYIEESSDSEDSEEDEEEDEEEENDDSYDDKGVMGVPPLTKRMKMAKSRETESQAEADDFWAAFDSQVVVKSMIELLNTTLSKLAHSKVVLLNQPAMKLDQAAAMKKLKSVLAFASEDTIDTGCKVTSGQLQLPRHASSRMTVASLLNGDSPTAGKKARNARSSNSPTIAMPKTPISQKRKRNETAEATKAGDSFCQGFFAYFFPVRELDMMWRTVMHTHLFKKSFGEKIEFQTASAGPFRKEDFDELMHLQNSASSSRVSSVGFSRLSMLKCCLIFPCPADEGEMFRIGRNIHSILKVQGGLYYQVLDIPPSVCAVSLRGSHDELMNEAGKITEAQFRQFARYRIVEKEQIATETTKVGAESCMSYQEPRKKKYSLEMLDAPKWSSRLDD</sequence>
<gene>
    <name evidence="2" type="ORF">PDE001_LOCUS1488</name>
</gene>
<proteinExistence type="predicted"/>
<feature type="region of interest" description="Disordered" evidence="1">
    <location>
        <begin position="262"/>
        <end position="304"/>
    </location>
</feature>
<reference evidence="2" key="1">
    <citation type="submission" date="2022-12" db="EMBL/GenBank/DDBJ databases">
        <authorList>
            <person name="Webb A."/>
        </authorList>
    </citation>
    <scope>NUCLEOTIDE SEQUENCE</scope>
    <source>
        <strain evidence="2">Pd1</strain>
    </source>
</reference>
<accession>A0AAV0TB19</accession>
<name>A0AAV0TB19_9STRA</name>
<evidence type="ECO:0000256" key="1">
    <source>
        <dbReference type="SAM" id="MobiDB-lite"/>
    </source>
</evidence>
<evidence type="ECO:0000313" key="2">
    <source>
        <dbReference type="EMBL" id="CAI5716344.1"/>
    </source>
</evidence>
<dbReference type="EMBL" id="CANTFM010000247">
    <property type="protein sequence ID" value="CAI5716344.1"/>
    <property type="molecule type" value="Genomic_DNA"/>
</dbReference>